<dbReference type="PANTHER" id="PTHR12761:SF1">
    <property type="entry name" value="BLOC-3 COMPLEX MEMBER HPS1"/>
    <property type="match status" value="1"/>
</dbReference>
<sequence>MKCVLVATEGAEVLFYWTDKEFEDSLWQKFGLSENKEGELPALEDRLSTLFAPVIISCTTMLEKLSDTYTCFLAEKSNHLYVLHLFGECLFIAINGDGTESEDDLRRKVYVLKHLFEMHFGLVALDSHLIRKELRPSDLQKRTQVWALFQSLLHTYSRLRDQEQSFVVEAVERLIHPQLCELCIEALEEHVVHHINTRSDNGGEEVLHAFLLVRTKLLAFYSTHHASPLRSADLLSILLMVQDLYPSDSSVEENSIQTSQQRPSNSQNIPVQRMRSPGTFPATSSSEETEIDSLSVVEEYYTPAPSPGGQSSIAEDTLQTLVPPSPAPSSPRRIFLDATLKESHCVMMPHTMYCMPLWPGISMVLLTKSPSCHMALSLYQLLDGFSVLEKKLKERQQAGGALRSQPLLGDLRQRMDKFVKNRGGQDIQSSWLEFKNKAFSRSDQGSYLEIIQACAKVKRQLCSMYRVCFLSPAPGGGGPCLPESLQNHVQSVIQDMLVDWKDFLMVKSQRNITLVSYLEDFPGLVHFIYVDRMTGQMVAPSLSITGKTMSELGKGPLAAFIKAKVWALVGLARRYLQKGYTTLTFQDGDYYCSYFLWFENEMGHKLQAIEVPVLPDDSAPIGVLGGDYYRKLLRYYSKSHMGEVVKCYELMTIHLSVLGMDIVVQQAGELARQLWESSRIPLL</sequence>
<reference evidence="6" key="1">
    <citation type="submission" date="2018-12" db="EMBL/GenBank/DDBJ databases">
        <authorList>
            <person name="Yazar S."/>
        </authorList>
    </citation>
    <scope>NUCLEOTIDE SEQUENCE [LARGE SCALE GENOMIC DNA]</scope>
</reference>
<proteinExistence type="predicted"/>
<dbReference type="GO" id="GO:1903232">
    <property type="term" value="P:melanosome assembly"/>
    <property type="evidence" value="ECO:0007669"/>
    <property type="project" value="Ensembl"/>
</dbReference>
<dbReference type="GO" id="GO:0046983">
    <property type="term" value="F:protein dimerization activity"/>
    <property type="evidence" value="ECO:0007669"/>
    <property type="project" value="Ensembl"/>
</dbReference>
<dbReference type="Proteomes" id="UP000314987">
    <property type="component" value="Unassembled WGS sequence"/>
</dbReference>
<feature type="domain" description="FUZ/MON1/HPS1 first Longin" evidence="2">
    <location>
        <begin position="2"/>
        <end position="159"/>
    </location>
</feature>
<dbReference type="InterPro" id="IPR026053">
    <property type="entry name" value="HPS1"/>
</dbReference>
<dbReference type="Pfam" id="PF19036">
    <property type="entry name" value="Fuz_longin_1"/>
    <property type="match status" value="1"/>
</dbReference>
<dbReference type="Ensembl" id="ENSVURT00010024799.1">
    <property type="protein sequence ID" value="ENSVURP00010021775.1"/>
    <property type="gene ID" value="ENSVURG00010016677.1"/>
</dbReference>
<evidence type="ECO:0000259" key="4">
    <source>
        <dbReference type="Pfam" id="PF19038"/>
    </source>
</evidence>
<dbReference type="STRING" id="29139.ENSVURP00010021775"/>
<evidence type="ECO:0000259" key="2">
    <source>
        <dbReference type="Pfam" id="PF19036"/>
    </source>
</evidence>
<feature type="domain" description="FUZ/MON1/HPS1 second Longin" evidence="3">
    <location>
        <begin position="205"/>
        <end position="374"/>
    </location>
</feature>
<feature type="compositionally biased region" description="Polar residues" evidence="1">
    <location>
        <begin position="250"/>
        <end position="270"/>
    </location>
</feature>
<dbReference type="GO" id="GO:0031410">
    <property type="term" value="C:cytoplasmic vesicle"/>
    <property type="evidence" value="ECO:0007669"/>
    <property type="project" value="Ensembl"/>
</dbReference>
<dbReference type="InterPro" id="IPR043971">
    <property type="entry name" value="FUZ/MON1/HPS1_longin_2"/>
</dbReference>
<dbReference type="GO" id="GO:0005085">
    <property type="term" value="F:guanyl-nucleotide exchange factor activity"/>
    <property type="evidence" value="ECO:0007669"/>
    <property type="project" value="Ensembl"/>
</dbReference>
<feature type="domain" description="FUZ/MON1/HPS1 third Longin" evidence="4">
    <location>
        <begin position="523"/>
        <end position="676"/>
    </location>
</feature>
<dbReference type="Pfam" id="PF19038">
    <property type="entry name" value="Fuz_longin_3"/>
    <property type="match status" value="1"/>
</dbReference>
<evidence type="ECO:0000259" key="3">
    <source>
        <dbReference type="Pfam" id="PF19037"/>
    </source>
</evidence>
<dbReference type="OMA" id="GLVHFMY"/>
<dbReference type="Pfam" id="PF19037">
    <property type="entry name" value="Fuz_longin_2"/>
    <property type="match status" value="1"/>
</dbReference>
<reference evidence="5" key="2">
    <citation type="submission" date="2025-08" db="UniProtKB">
        <authorList>
            <consortium name="Ensembl"/>
        </authorList>
    </citation>
    <scope>IDENTIFICATION</scope>
</reference>
<evidence type="ECO:0000313" key="5">
    <source>
        <dbReference type="Ensembl" id="ENSVURP00010021775.1"/>
    </source>
</evidence>
<organism evidence="5 6">
    <name type="scientific">Vombatus ursinus</name>
    <name type="common">Common wombat</name>
    <dbReference type="NCBI Taxonomy" id="29139"/>
    <lineage>
        <taxon>Eukaryota</taxon>
        <taxon>Metazoa</taxon>
        <taxon>Chordata</taxon>
        <taxon>Craniata</taxon>
        <taxon>Vertebrata</taxon>
        <taxon>Euteleostomi</taxon>
        <taxon>Mammalia</taxon>
        <taxon>Metatheria</taxon>
        <taxon>Diprotodontia</taxon>
        <taxon>Vombatidae</taxon>
        <taxon>Vombatus</taxon>
    </lineage>
</organism>
<dbReference type="InterPro" id="IPR043972">
    <property type="entry name" value="FUZ/MON1/HPS1_longin_1"/>
</dbReference>
<evidence type="ECO:0000256" key="1">
    <source>
        <dbReference type="SAM" id="MobiDB-lite"/>
    </source>
</evidence>
<dbReference type="GO" id="GO:0016192">
    <property type="term" value="P:vesicle-mediated transport"/>
    <property type="evidence" value="ECO:0007669"/>
    <property type="project" value="InterPro"/>
</dbReference>
<dbReference type="InterPro" id="IPR043970">
    <property type="entry name" value="FUZ/MON1/HPS1_longin_3"/>
</dbReference>
<reference evidence="5" key="3">
    <citation type="submission" date="2025-09" db="UniProtKB">
        <authorList>
            <consortium name="Ensembl"/>
        </authorList>
    </citation>
    <scope>IDENTIFICATION</scope>
</reference>
<name>A0A4X2LJ55_VOMUR</name>
<dbReference type="GeneTree" id="ENSGT00390000015298"/>
<protein>
    <submittedName>
        <fullName evidence="5">HPS1 biosis of lysosomal organelles complex 3 subunit 1</fullName>
    </submittedName>
</protein>
<gene>
    <name evidence="5" type="primary">HPS1</name>
</gene>
<feature type="region of interest" description="Disordered" evidence="1">
    <location>
        <begin position="250"/>
        <end position="289"/>
    </location>
</feature>
<keyword evidence="6" id="KW-1185">Reference proteome</keyword>
<dbReference type="GO" id="GO:0031085">
    <property type="term" value="C:BLOC-3 complex"/>
    <property type="evidence" value="ECO:0007669"/>
    <property type="project" value="Ensembl"/>
</dbReference>
<dbReference type="PANTHER" id="PTHR12761">
    <property type="entry name" value="HERMANSKY-PUDLAK SYNDROME PROTEIN 1"/>
    <property type="match status" value="1"/>
</dbReference>
<evidence type="ECO:0000313" key="6">
    <source>
        <dbReference type="Proteomes" id="UP000314987"/>
    </source>
</evidence>
<accession>A0A4X2LJ55</accession>
<dbReference type="AlphaFoldDB" id="A0A4X2LJ55"/>